<evidence type="ECO:0000259" key="2">
    <source>
        <dbReference type="PROSITE" id="PS50966"/>
    </source>
</evidence>
<evidence type="ECO:0000256" key="1">
    <source>
        <dbReference type="PROSITE-ProRule" id="PRU00325"/>
    </source>
</evidence>
<dbReference type="RefSeq" id="WP_076154575.1">
    <property type="nucleotide sequence ID" value="NZ_JBEZVB010000033.1"/>
</dbReference>
<keyword evidence="1" id="KW-0479">Metal-binding</keyword>
<comment type="caution">
    <text evidence="3">The sequence shown here is derived from an EMBL/GenBank/DDBJ whole genome shotgun (WGS) entry which is preliminary data.</text>
</comment>
<protein>
    <recommendedName>
        <fullName evidence="2">SWIM-type domain-containing protein</fullName>
    </recommendedName>
</protein>
<keyword evidence="1" id="KW-0862">Zinc</keyword>
<dbReference type="STRING" id="76021.BS329_00130"/>
<sequence length="394" mass="42813">MPSVTGRKRRTFGNTWWGEAWVEALEKRAKLDPNRLPRGRTYARKGVVGELAVGTGEVTARVQGSRAVPYRVTIHMRAFTEEQWESLLGMVGSRLGHVAALLDGELPGELAEDARAAGADLLPGPGDLRPKCSCPDSANPCKHVAAVYYLVADEVDADPFVLFLLRGRPREAVLAELRSRRAPASESGKRMRAPAAPGVDPKRAYTRRIAALPPRLAVPGTVGPPAVLDLDPPHRTGWSSDTFAELAADAAARAWELLVMGPGREPGLSFEEDLARRAAMGDPDLVTELAEAAGVPVRDLAVWAQAWGEAGRGGMAVVREVWRPGQAPLARARTDLAESGLPGAPKTWRNRITQGGLQLRYGRDERWYRFVRDGEGWRVDGPPSTRPTDVIYPP</sequence>
<reference evidence="3 4" key="1">
    <citation type="submission" date="2016-01" db="EMBL/GenBank/DDBJ databases">
        <title>Amycolatopsis coloradensis genome sequencing and assembly.</title>
        <authorList>
            <person name="Mayilraj S."/>
        </authorList>
    </citation>
    <scope>NUCLEOTIDE SEQUENCE [LARGE SCALE GENOMIC DNA]</scope>
    <source>
        <strain evidence="3 4">DSM 44225</strain>
    </source>
</reference>
<dbReference type="AlphaFoldDB" id="A0A1R0L325"/>
<dbReference type="PANTHER" id="PTHR38133">
    <property type="entry name" value="SLR1429 PROTEIN"/>
    <property type="match status" value="1"/>
</dbReference>
<evidence type="ECO:0000313" key="3">
    <source>
        <dbReference type="EMBL" id="OLZ57140.1"/>
    </source>
</evidence>
<dbReference type="InterPro" id="IPR007527">
    <property type="entry name" value="Znf_SWIM"/>
</dbReference>
<accession>A0A1R0L325</accession>
<name>A0A1R0L325_9PSEU</name>
<dbReference type="EMBL" id="MQUQ01000001">
    <property type="protein sequence ID" value="OLZ57140.1"/>
    <property type="molecule type" value="Genomic_DNA"/>
</dbReference>
<dbReference type="Pfam" id="PF04434">
    <property type="entry name" value="SWIM"/>
    <property type="match status" value="1"/>
</dbReference>
<dbReference type="PANTHER" id="PTHR38133:SF1">
    <property type="entry name" value="SLR1429 PROTEIN"/>
    <property type="match status" value="1"/>
</dbReference>
<dbReference type="Proteomes" id="UP000187486">
    <property type="component" value="Unassembled WGS sequence"/>
</dbReference>
<feature type="domain" description="SWIM-type" evidence="2">
    <location>
        <begin position="117"/>
        <end position="152"/>
    </location>
</feature>
<gene>
    <name evidence="3" type="ORF">BS329_00130</name>
</gene>
<dbReference type="OrthoDB" id="188274at2"/>
<organism evidence="3 4">
    <name type="scientific">Amycolatopsis coloradensis</name>
    <dbReference type="NCBI Taxonomy" id="76021"/>
    <lineage>
        <taxon>Bacteria</taxon>
        <taxon>Bacillati</taxon>
        <taxon>Actinomycetota</taxon>
        <taxon>Actinomycetes</taxon>
        <taxon>Pseudonocardiales</taxon>
        <taxon>Pseudonocardiaceae</taxon>
        <taxon>Amycolatopsis</taxon>
    </lineage>
</organism>
<keyword evidence="1" id="KW-0863">Zinc-finger</keyword>
<dbReference type="GO" id="GO:0008270">
    <property type="term" value="F:zinc ion binding"/>
    <property type="evidence" value="ECO:0007669"/>
    <property type="project" value="UniProtKB-KW"/>
</dbReference>
<dbReference type="PROSITE" id="PS50966">
    <property type="entry name" value="ZF_SWIM"/>
    <property type="match status" value="1"/>
</dbReference>
<proteinExistence type="predicted"/>
<evidence type="ECO:0000313" key="4">
    <source>
        <dbReference type="Proteomes" id="UP000187486"/>
    </source>
</evidence>
<keyword evidence="4" id="KW-1185">Reference proteome</keyword>